<evidence type="ECO:0000313" key="1">
    <source>
        <dbReference type="EMBL" id="KAA1090273.1"/>
    </source>
</evidence>
<evidence type="ECO:0000313" key="2">
    <source>
        <dbReference type="Proteomes" id="UP000325313"/>
    </source>
</evidence>
<organism evidence="1 2">
    <name type="scientific">Puccinia graminis f. sp. tritici</name>
    <dbReference type="NCBI Taxonomy" id="56615"/>
    <lineage>
        <taxon>Eukaryota</taxon>
        <taxon>Fungi</taxon>
        <taxon>Dikarya</taxon>
        <taxon>Basidiomycota</taxon>
        <taxon>Pucciniomycotina</taxon>
        <taxon>Pucciniomycetes</taxon>
        <taxon>Pucciniales</taxon>
        <taxon>Pucciniaceae</taxon>
        <taxon>Puccinia</taxon>
    </lineage>
</organism>
<dbReference type="AlphaFoldDB" id="A0A5B0NN94"/>
<gene>
    <name evidence="1" type="ORF">PGTUg99_000277</name>
</gene>
<dbReference type="EMBL" id="VDEP01000398">
    <property type="protein sequence ID" value="KAA1090273.1"/>
    <property type="molecule type" value="Genomic_DNA"/>
</dbReference>
<sequence>MVICLAWFGHFSGHEVVKGSNNLIQRAIQSCLNIQDECQVRGWVFRKSDGSSARERLIIWCWSVGRKLECNRVKRPSFARNRPIERSVATSLDQPSLCSARRFEALDDQF</sequence>
<protein>
    <submittedName>
        <fullName evidence="1">Uncharacterized protein</fullName>
    </submittedName>
</protein>
<reference evidence="1 2" key="1">
    <citation type="submission" date="2019-05" db="EMBL/GenBank/DDBJ databases">
        <title>Emergence of the Ug99 lineage of the wheat stem rust pathogen through somatic hybridization.</title>
        <authorList>
            <person name="Li F."/>
            <person name="Upadhyaya N.M."/>
            <person name="Sperschneider J."/>
            <person name="Matny O."/>
            <person name="Nguyen-Phuc H."/>
            <person name="Mago R."/>
            <person name="Raley C."/>
            <person name="Miller M.E."/>
            <person name="Silverstein K.A.T."/>
            <person name="Henningsen E."/>
            <person name="Hirsch C.D."/>
            <person name="Visser B."/>
            <person name="Pretorius Z.A."/>
            <person name="Steffenson B.J."/>
            <person name="Schwessinger B."/>
            <person name="Dodds P.N."/>
            <person name="Figueroa M."/>
        </authorList>
    </citation>
    <scope>NUCLEOTIDE SEQUENCE [LARGE SCALE GENOMIC DNA]</scope>
    <source>
        <strain evidence="1 2">Ug99</strain>
    </source>
</reference>
<proteinExistence type="predicted"/>
<dbReference type="Proteomes" id="UP000325313">
    <property type="component" value="Unassembled WGS sequence"/>
</dbReference>
<name>A0A5B0NN94_PUCGR</name>
<accession>A0A5B0NN94</accession>
<comment type="caution">
    <text evidence="1">The sequence shown here is derived from an EMBL/GenBank/DDBJ whole genome shotgun (WGS) entry which is preliminary data.</text>
</comment>